<dbReference type="PANTHER" id="PTHR19981:SF7">
    <property type="entry name" value="TALIN-1"/>
    <property type="match status" value="1"/>
</dbReference>
<reference evidence="6" key="1">
    <citation type="submission" date="2025-08" db="UniProtKB">
        <authorList>
            <consortium name="Ensembl"/>
        </authorList>
    </citation>
    <scope>IDENTIFICATION</scope>
</reference>
<dbReference type="InterPro" id="IPR054082">
    <property type="entry name" value="Talin_IBS2B"/>
</dbReference>
<evidence type="ECO:0000256" key="2">
    <source>
        <dbReference type="ARBA" id="ARBA00022490"/>
    </source>
</evidence>
<evidence type="ECO:0000259" key="5">
    <source>
        <dbReference type="PROSITE" id="PS50945"/>
    </source>
</evidence>
<dbReference type="InterPro" id="IPR057346">
    <property type="entry name" value="Talin1/2_VBS2"/>
</dbReference>
<accession>A0A8C3T088</accession>
<dbReference type="FunFam" id="1.20.1420.10:FF:000002">
    <property type="entry name" value="Talin 2"/>
    <property type="match status" value="1"/>
</dbReference>
<evidence type="ECO:0000256" key="3">
    <source>
        <dbReference type="ARBA" id="ARBA00023212"/>
    </source>
</evidence>
<dbReference type="InterPro" id="IPR032425">
    <property type="entry name" value="FERM_f0"/>
</dbReference>
<dbReference type="Gene3D" id="1.20.120.230">
    <property type="entry name" value="Alpha-catenin/vinculin-like"/>
    <property type="match status" value="4"/>
</dbReference>
<dbReference type="GO" id="GO:0005737">
    <property type="term" value="C:cytoplasm"/>
    <property type="evidence" value="ECO:0007669"/>
    <property type="project" value="UniProtKB-SubCell"/>
</dbReference>
<dbReference type="Pfam" id="PF16511">
    <property type="entry name" value="FERM_f0"/>
    <property type="match status" value="1"/>
</dbReference>
<name>A0A8C3T088_CHESE</name>
<dbReference type="Gene3D" id="1.20.1420.10">
    <property type="entry name" value="Talin, central domain"/>
    <property type="match status" value="8"/>
</dbReference>
<dbReference type="InterPro" id="IPR037438">
    <property type="entry name" value="Talin1/2-RS"/>
</dbReference>
<evidence type="ECO:0000256" key="1">
    <source>
        <dbReference type="ARBA" id="ARBA00004245"/>
    </source>
</evidence>
<keyword evidence="7" id="KW-1185">Reference proteome</keyword>
<proteinExistence type="predicted"/>
<dbReference type="PANTHER" id="PTHR19981">
    <property type="entry name" value="TALIN"/>
    <property type="match status" value="1"/>
</dbReference>
<dbReference type="FunFam" id="1.20.1420.10:FF:000005">
    <property type="entry name" value="Talin 2"/>
    <property type="match status" value="1"/>
</dbReference>
<dbReference type="SUPFAM" id="SSF47220">
    <property type="entry name" value="alpha-catenin/vinculin-like"/>
    <property type="match status" value="6"/>
</dbReference>
<dbReference type="CDD" id="cd17173">
    <property type="entry name" value="FERM_F1_TLN1"/>
    <property type="match status" value="1"/>
</dbReference>
<feature type="domain" description="I/LWEQ" evidence="5">
    <location>
        <begin position="1712"/>
        <end position="1879"/>
    </location>
</feature>
<dbReference type="InterPro" id="IPR036723">
    <property type="entry name" value="Alpha-catenin/vinculin-like_sf"/>
</dbReference>
<dbReference type="SUPFAM" id="SSF109885">
    <property type="entry name" value="I/LWEQ domain"/>
    <property type="match status" value="3"/>
</dbReference>
<dbReference type="CDD" id="cd12150">
    <property type="entry name" value="talin-RS"/>
    <property type="match status" value="1"/>
</dbReference>
<dbReference type="InterPro" id="IPR029071">
    <property type="entry name" value="Ubiquitin-like_domsf"/>
</dbReference>
<dbReference type="FunFam" id="1.20.1410.10:FF:000001">
    <property type="entry name" value="Talin 2"/>
    <property type="match status" value="1"/>
</dbReference>
<dbReference type="FunFam" id="1.20.1420.10:FF:000001">
    <property type="entry name" value="Talin 2"/>
    <property type="match status" value="1"/>
</dbReference>
<dbReference type="FunFam" id="3.10.20.90:FF:000066">
    <property type="entry name" value="Talin 1"/>
    <property type="match status" value="1"/>
</dbReference>
<dbReference type="FunFam" id="1.20.1420.10:FF:000006">
    <property type="entry name" value="Talin 2"/>
    <property type="match status" value="1"/>
</dbReference>
<dbReference type="GO" id="GO:0030036">
    <property type="term" value="P:actin cytoskeleton organization"/>
    <property type="evidence" value="ECO:0007669"/>
    <property type="project" value="TreeGrafter"/>
</dbReference>
<dbReference type="Pfam" id="PF01608">
    <property type="entry name" value="I_LWEQ"/>
    <property type="match status" value="1"/>
</dbReference>
<dbReference type="SMART" id="SM00307">
    <property type="entry name" value="ILWEQ"/>
    <property type="match status" value="1"/>
</dbReference>
<dbReference type="InterPro" id="IPR035964">
    <property type="entry name" value="I/LWEQ_dom_sf"/>
</dbReference>
<organism evidence="6 7">
    <name type="scientific">Chelydra serpentina</name>
    <name type="common">Snapping turtle</name>
    <name type="synonym">Testudo serpentina</name>
    <dbReference type="NCBI Taxonomy" id="8475"/>
    <lineage>
        <taxon>Eukaryota</taxon>
        <taxon>Metazoa</taxon>
        <taxon>Chordata</taxon>
        <taxon>Craniata</taxon>
        <taxon>Vertebrata</taxon>
        <taxon>Euteleostomi</taxon>
        <taxon>Archelosauria</taxon>
        <taxon>Testudinata</taxon>
        <taxon>Testudines</taxon>
        <taxon>Cryptodira</taxon>
        <taxon>Durocryptodira</taxon>
        <taxon>Americhelydia</taxon>
        <taxon>Chelydroidea</taxon>
        <taxon>Chelydridae</taxon>
        <taxon>Chelydra</taxon>
    </lineage>
</organism>
<dbReference type="InterPro" id="IPR002558">
    <property type="entry name" value="ILWEQ_dom"/>
</dbReference>
<dbReference type="Pfam" id="PF21896">
    <property type="entry name" value="Talin_IBS2B"/>
    <property type="match status" value="3"/>
</dbReference>
<dbReference type="FunFam" id="3.10.20.90:FF:000028">
    <property type="entry name" value="Talin 2"/>
    <property type="match status" value="1"/>
</dbReference>
<evidence type="ECO:0000256" key="4">
    <source>
        <dbReference type="SAM" id="Coils"/>
    </source>
</evidence>
<sequence length="1879" mass="198843">MVALSLKISIGNVVKTMQFEPSTMVYDACRIIRERVPEAQMGQPSDFGLFLSDEDPKKGIWLEAGKALDYYMLRNGDTMEYKKKQRPLKIRMLDGTVKTVMVDDSKTVTDMLMTICARIGITNHDEYSLVREMMEEKKEEITGTLKKDKTLLRDEKKMEKLKQKLHTDDECTDLLCAGGTRGGASLHCGQRVGKRALWGEVGPGGSRINPLWAVVPDPGGSINPVCAAVLADVVAPTISSPVCQEQLIEAGKLVAKSAEGCVEASQAATNDDQLLKQVGVAATAVTQALNDLLQHIKQHATGGQPIGRYDQATDTILNVTENIFSSMGDAGEMVRQARILAQATSDLVNAIKADAEGETDLENSRKLLSAAKMLADATAKMVEAAKGAAAHPDSEEQQQRLREAAEGLRIATNAAAQNAIKKKLVHKLEVRSKQAAASATQTIAAAQHAAASNKNPAAQQQLVQSCKVRIWDLPACPSRVRGSAGHGMAVLPSVLFSWLILSTPQPGGKMVAAAKATVPTIADQASAMQLSQCAKNLAAALAELRTAAQKAQETCGPLEIDSALSMVQSLERDLQEAKAAARDGKLKPLPGETMEKCAQDLGNSTKAVSSAIAQLLGEVAQGNENYTGIAARDVAQALRSLSQAARGVAANTSDPQVQNAMLECAGDVMDKAGNLIEEARKGVGKPGDPESQQRLAQVAKAVSQALNRCVNCLPGQRDVDAAIRTVSEASKKLLAESLPPSTKSFQEAQSQLNQAAAGLNQSANELVQASRGTPQDLAKSSGKFGQDFNEFLEAGVEMAGQSPNKEGQAQVVSNLKSISMSSSKLLLAAKALSADPSAPNLKNQLAAAARAVTDSINQLITMCTQQAPGQKECDNALRELETVRELLENPTQAVNDMSYFNCLDSVMENSKVLGEAMAGISQHAKNSKLPEFGESISTASKALCGFTEAAAQAAYLVAVSDPNSQAGQQGLVDPTQFARANQAIQMACQNLVDPACTQSQVLSAATIVAKHTSALCNTCRLASSRTANPVAKRQFVQSAKEVANSTANLVKTIKALDGAFNEDNRERCRAATAPLIEAVDNLTAFASNPEFATIPAQISPEGHRAMEPIITSAKTMLESSAGLIQTARSLAVNPKDPPKWSVLAGHSRTVSDSIKKLITNMRDKAPGQRECDEAIEVLNKCMRDVDQASLAAISQQLAPREGISQEALHNQMITAVQEISNLIEPVASAARAEASQLGHKVSQMAQYFEPLILAAVGAASKTLNSQQQMNLLDQTKTLSESALQMLYTAKEAGGNPKVRGPMGEPDGTFVDYQTTMVKTAKAIAVTVQEMIGSHIKNRVQELGHGCAALVTKAGALQCSPSDAYTKKELIECARKVSEKVSHVLAALQAGNRGTQACITAASAVSGIIADLDTTIMFATAGTLNRENAETFADHREGILKTAKALVEDTKVLVQNATASQEKLAQAAQSSVATITRLAEVVKLGAASLGSEDPETQVVLINAVKDVAKALGDLISATKAAAGKAGDDPSVYQLKNSAKVMVTNVTSLLKTVKAVEDEATKGTRALEATIEHIRQELAVFCAQVPPAKTSTPEDFIRMTKGITMATAKAVAAGNSCRQEDVIATANLSRRAIADMLRSCKEAAYHPEVSADVRLRALRYGKECASGYLELLEHVLVILQKPSHELKQQLTGYSKRVAGSVTELIQAAEAMKGTEWVDPEDPTVIAENELLGAAAAIEAAAKKLEQLKPRAKPKQADESLNFEEQILEAAKSIAAATSALVKAASAAQRELVAQGKVGAIPANAVDDGQWSQGLISAARMVAAATNNLCEAANAAVQGHASEEKLISSAKQVAASTAQLLVACKVKADQDSEAMRRLQVSP</sequence>
<dbReference type="FunFam" id="1.20.120.230:FF:000002">
    <property type="entry name" value="Talin 2"/>
    <property type="match status" value="1"/>
</dbReference>
<dbReference type="Pfam" id="PF21989">
    <property type="entry name" value="RA_2"/>
    <property type="match status" value="1"/>
</dbReference>
<protein>
    <submittedName>
        <fullName evidence="6">Talin 1</fullName>
    </submittedName>
</protein>
<dbReference type="GO" id="GO:0051015">
    <property type="term" value="F:actin filament binding"/>
    <property type="evidence" value="ECO:0007669"/>
    <property type="project" value="InterPro"/>
</dbReference>
<dbReference type="Pfam" id="PF08913">
    <property type="entry name" value="VBS"/>
    <property type="match status" value="1"/>
</dbReference>
<evidence type="ECO:0000313" key="6">
    <source>
        <dbReference type="Ensembl" id="ENSCSRP00000021320.1"/>
    </source>
</evidence>
<dbReference type="Pfam" id="PF25177">
    <property type="entry name" value="Talin_VBS2"/>
    <property type="match status" value="1"/>
</dbReference>
<dbReference type="PROSITE" id="PS50945">
    <property type="entry name" value="I_LWEQ"/>
    <property type="match status" value="1"/>
</dbReference>
<keyword evidence="3" id="KW-0206">Cytoskeleton</keyword>
<dbReference type="Pfam" id="PF21692">
    <property type="entry name" value="Talin_R4"/>
    <property type="match status" value="1"/>
</dbReference>
<dbReference type="SUPFAM" id="SSF54236">
    <property type="entry name" value="Ubiquitin-like"/>
    <property type="match status" value="1"/>
</dbReference>
<dbReference type="Pfam" id="PF21865">
    <property type="entry name" value="TLN1-like_RS"/>
    <property type="match status" value="3"/>
</dbReference>
<dbReference type="InterPro" id="IPR054060">
    <property type="entry name" value="TLN1-like_RS"/>
</dbReference>
<dbReference type="GO" id="GO:0005925">
    <property type="term" value="C:focal adhesion"/>
    <property type="evidence" value="ECO:0007669"/>
    <property type="project" value="TreeGrafter"/>
</dbReference>
<dbReference type="GO" id="GO:0005178">
    <property type="term" value="F:integrin binding"/>
    <property type="evidence" value="ECO:0007669"/>
    <property type="project" value="TreeGrafter"/>
</dbReference>
<dbReference type="Gene3D" id="1.20.1410.10">
    <property type="entry name" value="I/LWEQ domain"/>
    <property type="match status" value="1"/>
</dbReference>
<dbReference type="Gene3D" id="3.10.20.90">
    <property type="entry name" value="Phosphatidylinositol 3-kinase Catalytic Subunit, Chain A, domain 1"/>
    <property type="match status" value="2"/>
</dbReference>
<keyword evidence="2" id="KW-0963">Cytoplasm</keyword>
<reference evidence="6" key="2">
    <citation type="submission" date="2025-09" db="UniProtKB">
        <authorList>
            <consortium name="Ensembl"/>
        </authorList>
    </citation>
    <scope>IDENTIFICATION</scope>
</reference>
<dbReference type="GO" id="GO:0098609">
    <property type="term" value="P:cell-cell adhesion"/>
    <property type="evidence" value="ECO:0007669"/>
    <property type="project" value="TreeGrafter"/>
</dbReference>
<dbReference type="GO" id="GO:0005886">
    <property type="term" value="C:plasma membrane"/>
    <property type="evidence" value="ECO:0007669"/>
    <property type="project" value="TreeGrafter"/>
</dbReference>
<dbReference type="InterPro" id="IPR015009">
    <property type="entry name" value="Vinculin-bd_dom"/>
</dbReference>
<dbReference type="FunFam" id="1.20.120.230:FF:000005">
    <property type="entry name" value="Talin 1"/>
    <property type="match status" value="1"/>
</dbReference>
<keyword evidence="4" id="KW-0175">Coiled coil</keyword>
<dbReference type="CDD" id="cd17171">
    <property type="entry name" value="FERM_F0_TLN1"/>
    <property type="match status" value="1"/>
</dbReference>
<feature type="coiled-coil region" evidence="4">
    <location>
        <begin position="534"/>
        <end position="587"/>
    </location>
</feature>
<dbReference type="Proteomes" id="UP000694403">
    <property type="component" value="Unplaced"/>
</dbReference>
<evidence type="ECO:0000313" key="7">
    <source>
        <dbReference type="Proteomes" id="UP000694403"/>
    </source>
</evidence>
<dbReference type="FunFam" id="1.20.1420.10:FF:000007">
    <property type="entry name" value="Talin 2"/>
    <property type="match status" value="1"/>
</dbReference>
<dbReference type="InterPro" id="IPR049108">
    <property type="entry name" value="Talin_R4"/>
</dbReference>
<dbReference type="Ensembl" id="ENSCSRT00000022260.1">
    <property type="protein sequence ID" value="ENSCSRP00000021320.1"/>
    <property type="gene ID" value="ENSCSRG00000011194.1"/>
</dbReference>
<comment type="subcellular location">
    <subcellularLocation>
        <location evidence="1">Cytoplasm</location>
        <location evidence="1">Cytoskeleton</location>
    </subcellularLocation>
</comment>